<dbReference type="EMBL" id="LWQU01000163">
    <property type="protein sequence ID" value="OAN47942.1"/>
    <property type="molecule type" value="Genomic_DNA"/>
</dbReference>
<feature type="transmembrane region" description="Helical" evidence="4">
    <location>
        <begin position="371"/>
        <end position="390"/>
    </location>
</feature>
<accession>A0A178MGY4</accession>
<dbReference type="STRING" id="1437059.A6A05_03725"/>
<keyword evidence="1 4" id="KW-0812">Transmembrane</keyword>
<evidence type="ECO:0000256" key="4">
    <source>
        <dbReference type="SAM" id="Phobius"/>
    </source>
</evidence>
<feature type="transmembrane region" description="Helical" evidence="4">
    <location>
        <begin position="304"/>
        <end position="326"/>
    </location>
</feature>
<reference evidence="6 7" key="1">
    <citation type="submission" date="2016-04" db="EMBL/GenBank/DDBJ databases">
        <title>Draft genome sequence of freshwater magnetotactic bacteria Magnetospirillum marisnigri SP-1 and Magnetospirillum moscoviense BB-1.</title>
        <authorList>
            <person name="Koziaeva V."/>
            <person name="Dziuba M.V."/>
            <person name="Ivanov T.M."/>
            <person name="Kuznetsov B."/>
            <person name="Grouzdev D.S."/>
        </authorList>
    </citation>
    <scope>NUCLEOTIDE SEQUENCE [LARGE SCALE GENOMIC DNA]</scope>
    <source>
        <strain evidence="6 7">BB-1</strain>
    </source>
</reference>
<name>A0A178MGY4_9PROT</name>
<organism evidence="6 7">
    <name type="scientific">Magnetospirillum moscoviense</name>
    <dbReference type="NCBI Taxonomy" id="1437059"/>
    <lineage>
        <taxon>Bacteria</taxon>
        <taxon>Pseudomonadati</taxon>
        <taxon>Pseudomonadota</taxon>
        <taxon>Alphaproteobacteria</taxon>
        <taxon>Rhodospirillales</taxon>
        <taxon>Rhodospirillaceae</taxon>
        <taxon>Magnetospirillum</taxon>
    </lineage>
</organism>
<dbReference type="RefSeq" id="WP_068503236.1">
    <property type="nucleotide sequence ID" value="NZ_LWQU01000163.1"/>
</dbReference>
<evidence type="ECO:0000259" key="5">
    <source>
        <dbReference type="PROSITE" id="PS50850"/>
    </source>
</evidence>
<dbReference type="PROSITE" id="PS50850">
    <property type="entry name" value="MFS"/>
    <property type="match status" value="1"/>
</dbReference>
<dbReference type="InterPro" id="IPR052952">
    <property type="entry name" value="MFS-Transporter"/>
</dbReference>
<evidence type="ECO:0000256" key="3">
    <source>
        <dbReference type="ARBA" id="ARBA00023136"/>
    </source>
</evidence>
<comment type="caution">
    <text evidence="6">The sequence shown here is derived from an EMBL/GenBank/DDBJ whole genome shotgun (WGS) entry which is preliminary data.</text>
</comment>
<feature type="transmembrane region" description="Helical" evidence="4">
    <location>
        <begin position="273"/>
        <end position="298"/>
    </location>
</feature>
<dbReference type="Proteomes" id="UP000078543">
    <property type="component" value="Unassembled WGS sequence"/>
</dbReference>
<dbReference type="OrthoDB" id="7488909at2"/>
<dbReference type="PANTHER" id="PTHR23527:SF1">
    <property type="entry name" value="BLL3282 PROTEIN"/>
    <property type="match status" value="1"/>
</dbReference>
<sequence>MTIAPYVPVLLAMTAAQSLVSLAMLSPAAMAPEIARDLGLAASRIGWWVSLAYGCAMLTSLMGGDAVRRLGATRATQIALTLVAVGAVCTALGHIALVLAGAGLIGLGYGMTNPAASHLLARTTDPAHRNLVFSIKQTGVPLGGTLAGLIAPPVALAFGWPAAMILIGLLCAGLVALLGLSRAAWDGDRDPKAGLTSRPLDGLGLIWRTPRLRSLSLTGFAYAAVQLSVSTFMVTMLVTDLHWSLVQAGMLLSALQVAGVVGRISLGTLADRVFGGIPTLIGLGAATALLAIVTGFASPDWPTALVYGLLVPFGAAALGWNGIYLAELAHSAPPSQIPRVTGASLFFTYGGVLFGPPVFAALHGWLGSYLLTYAVSAVPALIGTGLLLAMRR</sequence>
<dbReference type="AlphaFoldDB" id="A0A178MGY4"/>
<proteinExistence type="predicted"/>
<feature type="domain" description="Major facilitator superfamily (MFS) profile" evidence="5">
    <location>
        <begin position="7"/>
        <end position="392"/>
    </location>
</feature>
<evidence type="ECO:0000313" key="7">
    <source>
        <dbReference type="Proteomes" id="UP000078543"/>
    </source>
</evidence>
<feature type="transmembrane region" description="Helical" evidence="4">
    <location>
        <begin position="79"/>
        <end position="109"/>
    </location>
</feature>
<feature type="transmembrane region" description="Helical" evidence="4">
    <location>
        <begin position="215"/>
        <end position="238"/>
    </location>
</feature>
<evidence type="ECO:0000313" key="6">
    <source>
        <dbReference type="EMBL" id="OAN47942.1"/>
    </source>
</evidence>
<dbReference type="GO" id="GO:0022857">
    <property type="term" value="F:transmembrane transporter activity"/>
    <property type="evidence" value="ECO:0007669"/>
    <property type="project" value="InterPro"/>
</dbReference>
<dbReference type="PANTHER" id="PTHR23527">
    <property type="entry name" value="BLL3282 PROTEIN"/>
    <property type="match status" value="1"/>
</dbReference>
<keyword evidence="3 4" id="KW-0472">Membrane</keyword>
<feature type="transmembrane region" description="Helical" evidence="4">
    <location>
        <begin position="46"/>
        <end position="67"/>
    </location>
</feature>
<feature type="transmembrane region" description="Helical" evidence="4">
    <location>
        <begin position="158"/>
        <end position="180"/>
    </location>
</feature>
<dbReference type="InterPro" id="IPR036259">
    <property type="entry name" value="MFS_trans_sf"/>
</dbReference>
<feature type="transmembrane region" description="Helical" evidence="4">
    <location>
        <begin position="244"/>
        <end position="266"/>
    </location>
</feature>
<dbReference type="Gene3D" id="1.20.1250.20">
    <property type="entry name" value="MFS general substrate transporter like domains"/>
    <property type="match status" value="2"/>
</dbReference>
<gene>
    <name evidence="6" type="ORF">A6A05_03725</name>
</gene>
<evidence type="ECO:0000256" key="1">
    <source>
        <dbReference type="ARBA" id="ARBA00022692"/>
    </source>
</evidence>
<dbReference type="Pfam" id="PF07690">
    <property type="entry name" value="MFS_1"/>
    <property type="match status" value="1"/>
</dbReference>
<keyword evidence="7" id="KW-1185">Reference proteome</keyword>
<protein>
    <recommendedName>
        <fullName evidence="5">Major facilitator superfamily (MFS) profile domain-containing protein</fullName>
    </recommendedName>
</protein>
<evidence type="ECO:0000256" key="2">
    <source>
        <dbReference type="ARBA" id="ARBA00022989"/>
    </source>
</evidence>
<dbReference type="SUPFAM" id="SSF103473">
    <property type="entry name" value="MFS general substrate transporter"/>
    <property type="match status" value="1"/>
</dbReference>
<keyword evidence="2 4" id="KW-1133">Transmembrane helix</keyword>
<dbReference type="InterPro" id="IPR020846">
    <property type="entry name" value="MFS_dom"/>
</dbReference>
<dbReference type="InterPro" id="IPR011701">
    <property type="entry name" value="MFS"/>
</dbReference>
<feature type="transmembrane region" description="Helical" evidence="4">
    <location>
        <begin position="346"/>
        <end position="365"/>
    </location>
</feature>